<protein>
    <recommendedName>
        <fullName evidence="4">DUF2516 family protein</fullName>
    </recommendedName>
</protein>
<evidence type="ECO:0000313" key="3">
    <source>
        <dbReference type="Proteomes" id="UP000183315"/>
    </source>
</evidence>
<dbReference type="Proteomes" id="UP000183315">
    <property type="component" value="Unassembled WGS sequence"/>
</dbReference>
<dbReference type="InterPro" id="IPR019662">
    <property type="entry name" value="DUF2516"/>
</dbReference>
<keyword evidence="1" id="KW-1133">Transmembrane helix</keyword>
<dbReference type="AlphaFoldDB" id="A0A1H6VYH4"/>
<evidence type="ECO:0000313" key="2">
    <source>
        <dbReference type="EMBL" id="SEJ09728.1"/>
    </source>
</evidence>
<name>A0A1H6VYH4_9MICO</name>
<gene>
    <name evidence="2" type="ORF">SAMN05421637_0762</name>
</gene>
<feature type="transmembrane region" description="Helical" evidence="1">
    <location>
        <begin position="77"/>
        <end position="95"/>
    </location>
</feature>
<keyword evidence="3" id="KW-1185">Reference proteome</keyword>
<organism evidence="2 3">
    <name type="scientific">Demequina mangrovi</name>
    <dbReference type="NCBI Taxonomy" id="1043493"/>
    <lineage>
        <taxon>Bacteria</taxon>
        <taxon>Bacillati</taxon>
        <taxon>Actinomycetota</taxon>
        <taxon>Actinomycetes</taxon>
        <taxon>Micrococcales</taxon>
        <taxon>Demequinaceae</taxon>
        <taxon>Demequina</taxon>
    </lineage>
</organism>
<keyword evidence="1" id="KW-0472">Membrane</keyword>
<dbReference type="STRING" id="1043493.SAMN05421637_0762"/>
<feature type="transmembrane region" description="Helical" evidence="1">
    <location>
        <begin position="45"/>
        <end position="65"/>
    </location>
</feature>
<dbReference type="RefSeq" id="WP_052406087.1">
    <property type="nucleotide sequence ID" value="NZ_BBLU01000017.1"/>
</dbReference>
<dbReference type="EMBL" id="FNZI01000002">
    <property type="protein sequence ID" value="SEJ09728.1"/>
    <property type="molecule type" value="Genomic_DNA"/>
</dbReference>
<keyword evidence="1" id="KW-0812">Transmembrane</keyword>
<sequence>MFGVLQSLLVWALSAATLAACAWGLIDAARRPEAAFTSAGKWSKTIWLIILGVATALAFISMPALPFLNILGANGGGVLWFGGLAAIVAAAIYFADVRPKLGSGGFGSSGGSRGRSSGGW</sequence>
<evidence type="ECO:0000256" key="1">
    <source>
        <dbReference type="SAM" id="Phobius"/>
    </source>
</evidence>
<evidence type="ECO:0008006" key="4">
    <source>
        <dbReference type="Google" id="ProtNLM"/>
    </source>
</evidence>
<reference evidence="3" key="1">
    <citation type="submission" date="2016-10" db="EMBL/GenBank/DDBJ databases">
        <authorList>
            <person name="Varghese N."/>
        </authorList>
    </citation>
    <scope>NUCLEOTIDE SEQUENCE [LARGE SCALE GENOMIC DNA]</scope>
    <source>
        <strain evidence="3">DSM 24868</strain>
    </source>
</reference>
<accession>A0A1H6VYH4</accession>
<proteinExistence type="predicted"/>
<dbReference type="Pfam" id="PF10724">
    <property type="entry name" value="DUF2516"/>
    <property type="match status" value="1"/>
</dbReference>
<dbReference type="OrthoDB" id="4774469at2"/>